<dbReference type="VEuPathDB" id="TriTrypDB:TcIL3000_7_1210"/>
<dbReference type="AlphaFoldDB" id="G0UPK6"/>
<name>G0UPK6_TRYCI</name>
<reference evidence="3" key="1">
    <citation type="journal article" date="2012" name="Proc. Natl. Acad. Sci. U.S.A.">
        <title>Antigenic diversity is generated by distinct evolutionary mechanisms in African trypanosome species.</title>
        <authorList>
            <person name="Jackson A.P."/>
            <person name="Berry A."/>
            <person name="Aslett M."/>
            <person name="Allison H.C."/>
            <person name="Burton P."/>
            <person name="Vavrova-Anderson J."/>
            <person name="Brown R."/>
            <person name="Browne H."/>
            <person name="Corton N."/>
            <person name="Hauser H."/>
            <person name="Gamble J."/>
            <person name="Gilderthorp R."/>
            <person name="Marcello L."/>
            <person name="McQuillan J."/>
            <person name="Otto T.D."/>
            <person name="Quail M.A."/>
            <person name="Sanders M.J."/>
            <person name="van Tonder A."/>
            <person name="Ginger M.L."/>
            <person name="Field M.C."/>
            <person name="Barry J.D."/>
            <person name="Hertz-Fowler C."/>
            <person name="Berriman M."/>
        </authorList>
    </citation>
    <scope>NUCLEOTIDE SEQUENCE</scope>
    <source>
        <strain evidence="3">IL3000</strain>
    </source>
</reference>
<evidence type="ECO:0000313" key="3">
    <source>
        <dbReference type="EMBL" id="CCC91317.1"/>
    </source>
</evidence>
<feature type="region of interest" description="Disordered" evidence="1">
    <location>
        <begin position="770"/>
        <end position="789"/>
    </location>
</feature>
<dbReference type="EMBL" id="HE575320">
    <property type="protein sequence ID" value="CCC91317.1"/>
    <property type="molecule type" value="Genomic_DNA"/>
</dbReference>
<evidence type="ECO:0000256" key="1">
    <source>
        <dbReference type="SAM" id="MobiDB-lite"/>
    </source>
</evidence>
<evidence type="ECO:0000256" key="2">
    <source>
        <dbReference type="SAM" id="Phobius"/>
    </source>
</evidence>
<organism evidence="3">
    <name type="scientific">Trypanosoma congolense (strain IL3000)</name>
    <dbReference type="NCBI Taxonomy" id="1068625"/>
    <lineage>
        <taxon>Eukaryota</taxon>
        <taxon>Discoba</taxon>
        <taxon>Euglenozoa</taxon>
        <taxon>Kinetoplastea</taxon>
        <taxon>Metakinetoplastina</taxon>
        <taxon>Trypanosomatida</taxon>
        <taxon>Trypanosomatidae</taxon>
        <taxon>Trypanosoma</taxon>
        <taxon>Nannomonas</taxon>
    </lineage>
</organism>
<feature type="transmembrane region" description="Helical" evidence="2">
    <location>
        <begin position="7"/>
        <end position="26"/>
    </location>
</feature>
<keyword evidence="2" id="KW-0812">Transmembrane</keyword>
<proteinExistence type="predicted"/>
<gene>
    <name evidence="3" type="ORF">TCIL3000_7_1210</name>
</gene>
<keyword evidence="2" id="KW-1133">Transmembrane helix</keyword>
<protein>
    <submittedName>
        <fullName evidence="3">Uncharacterized protein</fullName>
    </submittedName>
</protein>
<keyword evidence="2" id="KW-0472">Membrane</keyword>
<accession>G0UPK6</accession>
<sequence>MKKKKGYTILFSLPFPFGVFIFYDLLEALNSQVTFAVCLSLERMANGDEDKISLAQLSEMGAKAEELRENLRKAFIDDAPRLEIAIFNSVTSLVTQFLQPSHTVGSSITQTQCSARYLVERYYLQEVFAALLLLVGEVEMDGMEVPVQAMPRQVLSTVPRSAFYVDVIARRYCLELLLYLCFSRVCRTSNVVRGIYPLLLETGPNRSDEVSENHVSEGLFSSSRFQSRKKVVSSLLNGIVLALDDGVRALLDVMLLDDKVDDSMSSHAAKHIAALFTSPLGHAWLRRERKECRDPHQQGSGPDVIMEYCKKVTFEEQTRLLASQLVRIAGCHANPQPEKVEPQLPEFLRRRKGFEEKSLIKPETLEERLHMCLATVMNTVSQLPPRSENEALFKCHYKRFYLYNKYFFSPAFNPLALRIVQTPPGSNSANAAPAGVDSILQALHRFSALAKGSTLGPSPLALLLALPPVAPGLLELLGIYDSLPSQHRLVLDHLLNALWRVGERYDEMARIFVCGALTPVRGSIVVDRVAGVVYVEPLIGSSEPRRIRGLELMLKQKGTPTAVCCNVLLAAAEECQQRAAACDISTGSAVGKGYSFASRSMKEFGGTVVPLNFLFTTTVASSSNDIPVDRDGDASGEDPEKVSEVLLARLVESICLDMDAEAVFGSTVTLDRVCDVLRAIATISPVCWQWSVLLIPKVFCVDVISSILAQHVTTAARQKAAYTLLRHAERLLAVLRSLRDAVEPGSDDVAAAAERALEAAMDAMQQCCDDSGNSRDGDGTMEGTVGVSNNNVAPDSESFTAYEYRRLVGEIERCLETRSVGSLAVHLLALSRMAEDSITDVCKRKIPDGDPLMAVVQKGFPVLIRVLTEVDDTCAAVATIQIIVWWALARLDSTDSSFVAKLLICHLLCDKKDSSSPTNSFGYRPGHRDRVGLLKVRLLDVLLGFCDYDTEGRTLRNIDDYCRRVHGFPLYNVLKELCGPAHPPAVQVATLHLVGYYFLAVYPRVSLGIACGLCADVFRHTPHSMAKAAAAAMLLNISSSVIEFDGPDCEALLQMAEAMRTYRESVGGSATDDEKVIRGHGECIRNVLQGRRLSVPVREL</sequence>